<dbReference type="OrthoDB" id="3178885at2759"/>
<dbReference type="InterPro" id="IPR035918">
    <property type="entry name" value="CytB_endotoxin-like_sf"/>
</dbReference>
<dbReference type="SUPFAM" id="SSF55676">
    <property type="entry name" value="CytB endotoxin-like"/>
    <property type="match status" value="1"/>
</dbReference>
<dbReference type="GO" id="GO:0030435">
    <property type="term" value="P:sporulation resulting in formation of a cellular spore"/>
    <property type="evidence" value="ECO:0007669"/>
    <property type="project" value="UniProtKB-KW"/>
</dbReference>
<dbReference type="AlphaFoldDB" id="A0A4S8LBW3"/>
<gene>
    <name evidence="2" type="ORF">K435DRAFT_868575</name>
</gene>
<evidence type="ECO:0000256" key="1">
    <source>
        <dbReference type="ARBA" id="ARBA00022969"/>
    </source>
</evidence>
<dbReference type="GO" id="GO:0005576">
    <property type="term" value="C:extracellular region"/>
    <property type="evidence" value="ECO:0007669"/>
    <property type="project" value="InterPro"/>
</dbReference>
<reference evidence="2 3" key="1">
    <citation type="journal article" date="2019" name="Nat. Ecol. Evol.">
        <title>Megaphylogeny resolves global patterns of mushroom evolution.</title>
        <authorList>
            <person name="Varga T."/>
            <person name="Krizsan K."/>
            <person name="Foldi C."/>
            <person name="Dima B."/>
            <person name="Sanchez-Garcia M."/>
            <person name="Sanchez-Ramirez S."/>
            <person name="Szollosi G.J."/>
            <person name="Szarkandi J.G."/>
            <person name="Papp V."/>
            <person name="Albert L."/>
            <person name="Andreopoulos W."/>
            <person name="Angelini C."/>
            <person name="Antonin V."/>
            <person name="Barry K.W."/>
            <person name="Bougher N.L."/>
            <person name="Buchanan P."/>
            <person name="Buyck B."/>
            <person name="Bense V."/>
            <person name="Catcheside P."/>
            <person name="Chovatia M."/>
            <person name="Cooper J."/>
            <person name="Damon W."/>
            <person name="Desjardin D."/>
            <person name="Finy P."/>
            <person name="Geml J."/>
            <person name="Haridas S."/>
            <person name="Hughes K."/>
            <person name="Justo A."/>
            <person name="Karasinski D."/>
            <person name="Kautmanova I."/>
            <person name="Kiss B."/>
            <person name="Kocsube S."/>
            <person name="Kotiranta H."/>
            <person name="LaButti K.M."/>
            <person name="Lechner B.E."/>
            <person name="Liimatainen K."/>
            <person name="Lipzen A."/>
            <person name="Lukacs Z."/>
            <person name="Mihaltcheva S."/>
            <person name="Morgado L.N."/>
            <person name="Niskanen T."/>
            <person name="Noordeloos M.E."/>
            <person name="Ohm R.A."/>
            <person name="Ortiz-Santana B."/>
            <person name="Ovrebo C."/>
            <person name="Racz N."/>
            <person name="Riley R."/>
            <person name="Savchenko A."/>
            <person name="Shiryaev A."/>
            <person name="Soop K."/>
            <person name="Spirin V."/>
            <person name="Szebenyi C."/>
            <person name="Tomsovsky M."/>
            <person name="Tulloss R.E."/>
            <person name="Uehling J."/>
            <person name="Grigoriev I.V."/>
            <person name="Vagvolgyi C."/>
            <person name="Papp T."/>
            <person name="Martin F.M."/>
            <person name="Miettinen O."/>
            <person name="Hibbett D.S."/>
            <person name="Nagy L.G."/>
        </authorList>
    </citation>
    <scope>NUCLEOTIDE SEQUENCE [LARGE SCALE GENOMIC DNA]</scope>
    <source>
        <strain evidence="2 3">CBS 962.96</strain>
    </source>
</reference>
<dbReference type="EMBL" id="ML179510">
    <property type="protein sequence ID" value="THU86160.1"/>
    <property type="molecule type" value="Genomic_DNA"/>
</dbReference>
<name>A0A4S8LBW3_DENBC</name>
<dbReference type="Pfam" id="PF01338">
    <property type="entry name" value="Bac_thur_toxin"/>
    <property type="match status" value="1"/>
</dbReference>
<keyword evidence="1" id="KW-0749">Sporulation</keyword>
<evidence type="ECO:0000313" key="2">
    <source>
        <dbReference type="EMBL" id="THU86160.1"/>
    </source>
</evidence>
<organism evidence="2 3">
    <name type="scientific">Dendrothele bispora (strain CBS 962.96)</name>
    <dbReference type="NCBI Taxonomy" id="1314807"/>
    <lineage>
        <taxon>Eukaryota</taxon>
        <taxon>Fungi</taxon>
        <taxon>Dikarya</taxon>
        <taxon>Basidiomycota</taxon>
        <taxon>Agaricomycotina</taxon>
        <taxon>Agaricomycetes</taxon>
        <taxon>Agaricomycetidae</taxon>
        <taxon>Agaricales</taxon>
        <taxon>Agaricales incertae sedis</taxon>
        <taxon>Dendrothele</taxon>
    </lineage>
</organism>
<dbReference type="Proteomes" id="UP000297245">
    <property type="component" value="Unassembled WGS sequence"/>
</dbReference>
<dbReference type="InterPro" id="IPR001615">
    <property type="entry name" value="Endotoxin_CytB"/>
</dbReference>
<keyword evidence="3" id="KW-1185">Reference proteome</keyword>
<sequence length="205" mass="23048">MSGNTYFNECLTLLPSHLQPTGNQVTKFSSHYVRLEDPNQKYFDQNEFLEAVCNNNPAGDDLTFNQSQNVAIDQPEMTISIVADKIVEFLRQSLDAVLGDNEVAVWKKNIEDTFIDLKTAKDNGWAEFSNSDGGYSSWEYRVLFAAPNYDTPDSFYSCITIIRLTADIQEESSWSSLQSGTKKEFSASVDAMELVIGKDFKDSSD</sequence>
<protein>
    <submittedName>
        <fullName evidence="2">Delta-endotoxin CytB</fullName>
    </submittedName>
</protein>
<evidence type="ECO:0000313" key="3">
    <source>
        <dbReference type="Proteomes" id="UP000297245"/>
    </source>
</evidence>
<proteinExistence type="predicted"/>
<accession>A0A4S8LBW3</accession>
<dbReference type="Gene3D" id="3.40.198.10">
    <property type="entry name" value="Delta-endotoxin CytB-like"/>
    <property type="match status" value="1"/>
</dbReference>